<dbReference type="InParanoid" id="A0A2H3E9J6"/>
<dbReference type="Proteomes" id="UP000217790">
    <property type="component" value="Unassembled WGS sequence"/>
</dbReference>
<organism evidence="2 3">
    <name type="scientific">Armillaria gallica</name>
    <name type="common">Bulbous honey fungus</name>
    <name type="synonym">Armillaria bulbosa</name>
    <dbReference type="NCBI Taxonomy" id="47427"/>
    <lineage>
        <taxon>Eukaryota</taxon>
        <taxon>Fungi</taxon>
        <taxon>Dikarya</taxon>
        <taxon>Basidiomycota</taxon>
        <taxon>Agaricomycotina</taxon>
        <taxon>Agaricomycetes</taxon>
        <taxon>Agaricomycetidae</taxon>
        <taxon>Agaricales</taxon>
        <taxon>Marasmiineae</taxon>
        <taxon>Physalacriaceae</taxon>
        <taxon>Armillaria</taxon>
    </lineage>
</organism>
<reference evidence="3" key="1">
    <citation type="journal article" date="2017" name="Nat. Ecol. Evol.">
        <title>Genome expansion and lineage-specific genetic innovations in the forest pathogenic fungi Armillaria.</title>
        <authorList>
            <person name="Sipos G."/>
            <person name="Prasanna A.N."/>
            <person name="Walter M.C."/>
            <person name="O'Connor E."/>
            <person name="Balint B."/>
            <person name="Krizsan K."/>
            <person name="Kiss B."/>
            <person name="Hess J."/>
            <person name="Varga T."/>
            <person name="Slot J."/>
            <person name="Riley R."/>
            <person name="Boka B."/>
            <person name="Rigling D."/>
            <person name="Barry K."/>
            <person name="Lee J."/>
            <person name="Mihaltcheva S."/>
            <person name="LaButti K."/>
            <person name="Lipzen A."/>
            <person name="Waldron R."/>
            <person name="Moloney N.M."/>
            <person name="Sperisen C."/>
            <person name="Kredics L."/>
            <person name="Vagvoelgyi C."/>
            <person name="Patrignani A."/>
            <person name="Fitzpatrick D."/>
            <person name="Nagy I."/>
            <person name="Doyle S."/>
            <person name="Anderson J.B."/>
            <person name="Grigoriev I.V."/>
            <person name="Gueldener U."/>
            <person name="Muensterkoetter M."/>
            <person name="Nagy L.G."/>
        </authorList>
    </citation>
    <scope>NUCLEOTIDE SEQUENCE [LARGE SCALE GENOMIC DNA]</scope>
    <source>
        <strain evidence="3">Ar21-2</strain>
    </source>
</reference>
<accession>A0A2H3E9J6</accession>
<keyword evidence="1" id="KW-0472">Membrane</keyword>
<proteinExistence type="predicted"/>
<protein>
    <submittedName>
        <fullName evidence="2">Uncharacterized protein</fullName>
    </submittedName>
</protein>
<feature type="transmembrane region" description="Helical" evidence="1">
    <location>
        <begin position="6"/>
        <end position="30"/>
    </location>
</feature>
<evidence type="ECO:0000256" key="1">
    <source>
        <dbReference type="SAM" id="Phobius"/>
    </source>
</evidence>
<keyword evidence="1" id="KW-0812">Transmembrane</keyword>
<keyword evidence="1" id="KW-1133">Transmembrane helix</keyword>
<dbReference type="AlphaFoldDB" id="A0A2H3E9J6"/>
<sequence>MPMIHFLFFVVFAIGSIRIYTLVYVGYIYYLRRFSLSLSVCLYRFEIELLSLIDHIHFLPTFRIIRTPTGLRPAKSERLSLLPSWPSPDTFLSPLLPYHLRWMPSPATPNHQHLPMTTLGIEITLRPNGL</sequence>
<keyword evidence="3" id="KW-1185">Reference proteome</keyword>
<gene>
    <name evidence="2" type="ORF">ARMGADRAFT_692254</name>
</gene>
<evidence type="ECO:0000313" key="2">
    <source>
        <dbReference type="EMBL" id="PBK96326.1"/>
    </source>
</evidence>
<dbReference type="EMBL" id="KZ293650">
    <property type="protein sequence ID" value="PBK96326.1"/>
    <property type="molecule type" value="Genomic_DNA"/>
</dbReference>
<evidence type="ECO:0000313" key="3">
    <source>
        <dbReference type="Proteomes" id="UP000217790"/>
    </source>
</evidence>
<name>A0A2H3E9J6_ARMGA</name>